<dbReference type="GO" id="GO:0005634">
    <property type="term" value="C:nucleus"/>
    <property type="evidence" value="ECO:0000318"/>
    <property type="project" value="GO_Central"/>
</dbReference>
<dbReference type="PANTHER" id="PTHR24006:SF644">
    <property type="entry name" value="UBIQUITIN CARBOXYL-TERMINAL HYDROLASE 7"/>
    <property type="match status" value="1"/>
</dbReference>
<dbReference type="Pfam" id="PF14533">
    <property type="entry name" value="USP7_C2"/>
    <property type="match status" value="1"/>
</dbReference>
<feature type="region of interest" description="Disordered" evidence="8">
    <location>
        <begin position="1"/>
        <end position="21"/>
    </location>
</feature>
<dbReference type="FunFam" id="3.90.70.10:FF:000171">
    <property type="entry name" value="Clan CA, family C19, ubiquitin hydrolase-like cysteine peptidase"/>
    <property type="match status" value="1"/>
</dbReference>
<evidence type="ECO:0000256" key="4">
    <source>
        <dbReference type="ARBA" id="ARBA00022670"/>
    </source>
</evidence>
<dbReference type="InterPro" id="IPR038765">
    <property type="entry name" value="Papain-like_cys_pep_sf"/>
</dbReference>
<evidence type="ECO:0000313" key="10">
    <source>
        <dbReference type="EMBL" id="EAY11931.1"/>
    </source>
</evidence>
<dbReference type="GO" id="GO:0031647">
    <property type="term" value="P:regulation of protein stability"/>
    <property type="evidence" value="ECO:0000318"/>
    <property type="project" value="GO_Central"/>
</dbReference>
<evidence type="ECO:0000313" key="11">
    <source>
        <dbReference type="Proteomes" id="UP000001542"/>
    </source>
</evidence>
<keyword evidence="4" id="KW-0645">Protease</keyword>
<proteinExistence type="inferred from homology"/>
<dbReference type="InterPro" id="IPR050164">
    <property type="entry name" value="Peptidase_C19"/>
</dbReference>
<dbReference type="STRING" id="5722.A2E5X4"/>
<dbReference type="SUPFAM" id="SSF54001">
    <property type="entry name" value="Cysteine proteinases"/>
    <property type="match status" value="1"/>
</dbReference>
<accession>A2E5X4</accession>
<evidence type="ECO:0000256" key="6">
    <source>
        <dbReference type="ARBA" id="ARBA00022801"/>
    </source>
</evidence>
<comment type="similarity">
    <text evidence="2">Belongs to the peptidase C19 family.</text>
</comment>
<dbReference type="InterPro" id="IPR001394">
    <property type="entry name" value="Peptidase_C19_UCH"/>
</dbReference>
<evidence type="ECO:0000256" key="3">
    <source>
        <dbReference type="ARBA" id="ARBA00012759"/>
    </source>
</evidence>
<reference evidence="10" key="2">
    <citation type="journal article" date="2007" name="Science">
        <title>Draft genome sequence of the sexually transmitted pathogen Trichomonas vaginalis.</title>
        <authorList>
            <person name="Carlton J.M."/>
            <person name="Hirt R.P."/>
            <person name="Silva J.C."/>
            <person name="Delcher A.L."/>
            <person name="Schatz M."/>
            <person name="Zhao Q."/>
            <person name="Wortman J.R."/>
            <person name="Bidwell S.L."/>
            <person name="Alsmark U.C.M."/>
            <person name="Besteiro S."/>
            <person name="Sicheritz-Ponten T."/>
            <person name="Noel C.J."/>
            <person name="Dacks J.B."/>
            <person name="Foster P.G."/>
            <person name="Simillion C."/>
            <person name="Van de Peer Y."/>
            <person name="Miranda-Saavedra D."/>
            <person name="Barton G.J."/>
            <person name="Westrop G.D."/>
            <person name="Mueller S."/>
            <person name="Dessi D."/>
            <person name="Fiori P.L."/>
            <person name="Ren Q."/>
            <person name="Paulsen I."/>
            <person name="Zhang H."/>
            <person name="Bastida-Corcuera F.D."/>
            <person name="Simoes-Barbosa A."/>
            <person name="Brown M.T."/>
            <person name="Hayes R.D."/>
            <person name="Mukherjee M."/>
            <person name="Okumura C.Y."/>
            <person name="Schneider R."/>
            <person name="Smith A.J."/>
            <person name="Vanacova S."/>
            <person name="Villalvazo M."/>
            <person name="Haas B.J."/>
            <person name="Pertea M."/>
            <person name="Feldblyum T.V."/>
            <person name="Utterback T.R."/>
            <person name="Shu C.L."/>
            <person name="Osoegawa K."/>
            <person name="de Jong P.J."/>
            <person name="Hrdy I."/>
            <person name="Horvathova L."/>
            <person name="Zubacova Z."/>
            <person name="Dolezal P."/>
            <person name="Malik S.B."/>
            <person name="Logsdon J.M. Jr."/>
            <person name="Henze K."/>
            <person name="Gupta A."/>
            <person name="Wang C.C."/>
            <person name="Dunne R.L."/>
            <person name="Upcroft J.A."/>
            <person name="Upcroft P."/>
            <person name="White O."/>
            <person name="Salzberg S.L."/>
            <person name="Tang P."/>
            <person name="Chiu C.-H."/>
            <person name="Lee Y.-S."/>
            <person name="Embley T.M."/>
            <person name="Coombs G.H."/>
            <person name="Mottram J.C."/>
            <person name="Tachezy J."/>
            <person name="Fraser-Liggett C.M."/>
            <person name="Johnson P.J."/>
        </authorList>
    </citation>
    <scope>NUCLEOTIDE SEQUENCE [LARGE SCALE GENOMIC DNA]</scope>
    <source>
        <strain evidence="10">G3</strain>
    </source>
</reference>
<dbReference type="GO" id="GO:0016579">
    <property type="term" value="P:protein deubiquitination"/>
    <property type="evidence" value="ECO:0007669"/>
    <property type="project" value="InterPro"/>
</dbReference>
<evidence type="ECO:0000256" key="2">
    <source>
        <dbReference type="ARBA" id="ARBA00009085"/>
    </source>
</evidence>
<dbReference type="InParanoid" id="A2E5X4"/>
<dbReference type="InterPro" id="IPR018200">
    <property type="entry name" value="USP_CS"/>
</dbReference>
<evidence type="ECO:0000259" key="9">
    <source>
        <dbReference type="PROSITE" id="PS50235"/>
    </source>
</evidence>
<dbReference type="PROSITE" id="PS00972">
    <property type="entry name" value="USP_1"/>
    <property type="match status" value="1"/>
</dbReference>
<gene>
    <name evidence="10" type="ORF">TVAG_399360</name>
</gene>
<dbReference type="PANTHER" id="PTHR24006">
    <property type="entry name" value="UBIQUITIN CARBOXYL-TERMINAL HYDROLASE"/>
    <property type="match status" value="1"/>
</dbReference>
<dbReference type="OrthoDB" id="289038at2759"/>
<dbReference type="EC" id="3.4.19.12" evidence="3"/>
<dbReference type="Proteomes" id="UP000001542">
    <property type="component" value="Unassembled WGS sequence"/>
</dbReference>
<sequence>MSQSFDSDESDAPAQKKDEGIETELDECILVDWSEPKEKYKFQYYSPRSNAFVVTIKSTDSHCIPVKFTLERAKSPQTFRLFASITNNFTNDVVSKYVDTVLSAAVSSATVKLPIKPFDIIEDGWTIEDNLCVVIKIFRLKKGIKIAPKEQKERKRKSKHEDSDGEFQVTEIEKFSTSSMGITSRAQDIKSQKQFRMNNFLESQILLGEDGIAAPYCGLLNLGATCYMNSFLQVLYHIPYFRKLIYSINTTNEDHRTSIVFNLQRLFALMEMSPYAVSTEELTVSFGWNEADTNVQHDIEEFSRVLMDAIKSKLEGTPEAAEIQKMFCGEQIHHIEFPKVKKSLSNTEAFEDLQLLVKECPDIYKSFQHYISPQKIDEYKTDEWGKQKAMISTLFTHLPDVLILHLQRFEFDPNSLSMTKINTRYQFMTEIDMKDFMDEASNESTEFTLTGVIVHSGNPIGGHYYSYLKTKNDSQWYLFNDSSVRTATEEKAVSTNYGGQGSIDDGPFFGKPKTYSAYMLVYVRTTELARIFAPITSQCIPSNIVDVVREFRRREEERIALETTVKFSLYTEECISRSVCEYVEPLSSFTFSPVTVTLNTSDLVTDLYNKVAEILKADVKNVILWYLAKDIFVGQVPNNETPIKAMPTSHIFAQKLQPNFPRSIHIFFLIYYDRKSPKRPFKYITYMMPSQLKEKLGEALQRHLSAVQVNFTSPPTCYGFRNDRNILSKLDLAMSFKTLHLKHCSYIFLQPSDKKEATFPEGLPLVPQFEDEGYEYFYDVFPEEMPLTPEQMFADMSLEYKFHLVSNTGNKVLGKGIVPSSISFDQLRQFLCQISGMIYDDQTQICFLYRENDIKPIQESRLALNKSFIFKPSPTVNNVSVLIVEKSDNQKTDKCLRLITYFSEDSVHVGEPDVQIHDFDETISDLIDFNKKKNEVADDRKVRACGINNGKIGKLYNLKENLRELENPVRLEIVPEYQMNIAQSDFFIRVSSLGPEGSDYFSDPFYFLVKPKETFDAAKERIKEITKIPDEVFKTLAFKMKTRSDYGTTTLEDSMELWKLMSAYDRLFIVFPGASDFPVKRRAIVVNQSLKINH</sequence>
<dbReference type="GO" id="GO:0004843">
    <property type="term" value="F:cysteine-type deubiquitinase activity"/>
    <property type="evidence" value="ECO:0000318"/>
    <property type="project" value="GO_Central"/>
</dbReference>
<name>A2E5X4_TRIV3</name>
<dbReference type="SMR" id="A2E5X4"/>
<evidence type="ECO:0000256" key="5">
    <source>
        <dbReference type="ARBA" id="ARBA00022786"/>
    </source>
</evidence>
<keyword evidence="5" id="KW-0833">Ubl conjugation pathway</keyword>
<dbReference type="PROSITE" id="PS00973">
    <property type="entry name" value="USP_2"/>
    <property type="match status" value="1"/>
</dbReference>
<dbReference type="PROSITE" id="PS50235">
    <property type="entry name" value="USP_3"/>
    <property type="match status" value="1"/>
</dbReference>
<keyword evidence="7" id="KW-0788">Thiol protease</keyword>
<dbReference type="InterPro" id="IPR028889">
    <property type="entry name" value="USP"/>
</dbReference>
<dbReference type="Pfam" id="PF00443">
    <property type="entry name" value="UCH"/>
    <property type="match status" value="1"/>
</dbReference>
<organism evidence="10 11">
    <name type="scientific">Trichomonas vaginalis (strain ATCC PRA-98 / G3)</name>
    <dbReference type="NCBI Taxonomy" id="412133"/>
    <lineage>
        <taxon>Eukaryota</taxon>
        <taxon>Metamonada</taxon>
        <taxon>Parabasalia</taxon>
        <taxon>Trichomonadida</taxon>
        <taxon>Trichomonadidae</taxon>
        <taxon>Trichomonas</taxon>
    </lineage>
</organism>
<reference evidence="10" key="1">
    <citation type="submission" date="2006-10" db="EMBL/GenBank/DDBJ databases">
        <authorList>
            <person name="Amadeo P."/>
            <person name="Zhao Q."/>
            <person name="Wortman J."/>
            <person name="Fraser-Liggett C."/>
            <person name="Carlton J."/>
        </authorList>
    </citation>
    <scope>NUCLEOTIDE SEQUENCE</scope>
    <source>
        <strain evidence="10">G3</strain>
    </source>
</reference>
<dbReference type="RefSeq" id="XP_001324154.1">
    <property type="nucleotide sequence ID" value="XM_001324119.1"/>
</dbReference>
<dbReference type="Gene3D" id="3.90.70.10">
    <property type="entry name" value="Cysteine proteinases"/>
    <property type="match status" value="1"/>
</dbReference>
<feature type="compositionally biased region" description="Acidic residues" evidence="8">
    <location>
        <begin position="1"/>
        <end position="11"/>
    </location>
</feature>
<keyword evidence="11" id="KW-1185">Reference proteome</keyword>
<dbReference type="VEuPathDB" id="TrichDB:TVAGG3_0337700"/>
<dbReference type="GO" id="GO:0005829">
    <property type="term" value="C:cytosol"/>
    <property type="evidence" value="ECO:0000318"/>
    <property type="project" value="GO_Central"/>
</dbReference>
<dbReference type="AlphaFoldDB" id="A2E5X4"/>
<dbReference type="InterPro" id="IPR029346">
    <property type="entry name" value="USP_C"/>
</dbReference>
<dbReference type="VEuPathDB" id="TrichDB:TVAG_399360"/>
<dbReference type="EMBL" id="DS113310">
    <property type="protein sequence ID" value="EAY11931.1"/>
    <property type="molecule type" value="Genomic_DNA"/>
</dbReference>
<keyword evidence="6 10" id="KW-0378">Hydrolase</keyword>
<evidence type="ECO:0000256" key="1">
    <source>
        <dbReference type="ARBA" id="ARBA00000707"/>
    </source>
</evidence>
<dbReference type="eggNOG" id="KOG1863">
    <property type="taxonomic scope" value="Eukaryota"/>
</dbReference>
<feature type="domain" description="USP" evidence="9">
    <location>
        <begin position="217"/>
        <end position="525"/>
    </location>
</feature>
<evidence type="ECO:0000256" key="7">
    <source>
        <dbReference type="ARBA" id="ARBA00022807"/>
    </source>
</evidence>
<comment type="catalytic activity">
    <reaction evidence="1">
        <text>Thiol-dependent hydrolysis of ester, thioester, amide, peptide and isopeptide bonds formed by the C-terminal Gly of ubiquitin (a 76-residue protein attached to proteins as an intracellular targeting signal).</text>
        <dbReference type="EC" id="3.4.19.12"/>
    </reaction>
</comment>
<dbReference type="KEGG" id="tva:4769890"/>
<dbReference type="GO" id="GO:0006508">
    <property type="term" value="P:proteolysis"/>
    <property type="evidence" value="ECO:0007669"/>
    <property type="project" value="UniProtKB-KW"/>
</dbReference>
<evidence type="ECO:0000256" key="8">
    <source>
        <dbReference type="SAM" id="MobiDB-lite"/>
    </source>
</evidence>
<protein>
    <recommendedName>
        <fullName evidence="3">ubiquitinyl hydrolase 1</fullName>
        <ecNumber evidence="3">3.4.19.12</ecNumber>
    </recommendedName>
</protein>